<protein>
    <submittedName>
        <fullName evidence="3">Uncharacterized protein</fullName>
    </submittedName>
</protein>
<evidence type="ECO:0000313" key="4">
    <source>
        <dbReference type="Proteomes" id="UP000799538"/>
    </source>
</evidence>
<reference evidence="4" key="1">
    <citation type="journal article" date="2020" name="Stud. Mycol.">
        <title>101 Dothideomycetes genomes: A test case for predicting lifestyles and emergence of pathogens.</title>
        <authorList>
            <person name="Haridas S."/>
            <person name="Albert R."/>
            <person name="Binder M."/>
            <person name="Bloem J."/>
            <person name="LaButti K."/>
            <person name="Salamov A."/>
            <person name="Andreopoulos B."/>
            <person name="Baker S."/>
            <person name="Barry K."/>
            <person name="Bills G."/>
            <person name="Bluhm B."/>
            <person name="Cannon C."/>
            <person name="Castanera R."/>
            <person name="Culley D."/>
            <person name="Daum C."/>
            <person name="Ezra D."/>
            <person name="Gonzalez J."/>
            <person name="Henrissat B."/>
            <person name="Kuo A."/>
            <person name="Liang C."/>
            <person name="Lipzen A."/>
            <person name="Lutzoni F."/>
            <person name="Magnuson J."/>
            <person name="Mondo S."/>
            <person name="Nolan M."/>
            <person name="Ohm R."/>
            <person name="Pangilinan J."/>
            <person name="Park H.-J."/>
            <person name="Ramirez L."/>
            <person name="Alfaro M."/>
            <person name="Sun H."/>
            <person name="Tritt A."/>
            <person name="Yoshinaga Y."/>
            <person name="Zwiers L.-H."/>
            <person name="Turgeon B."/>
            <person name="Goodwin S."/>
            <person name="Spatafora J."/>
            <person name="Crous P."/>
            <person name="Grigoriev I."/>
        </authorList>
    </citation>
    <scope>NUCLEOTIDE SEQUENCE [LARGE SCALE GENOMIC DNA]</scope>
    <source>
        <strain evidence="4">CECT 20119</strain>
    </source>
</reference>
<name>A0A6A6FYY7_9PEZI</name>
<feature type="region of interest" description="Disordered" evidence="1">
    <location>
        <begin position="170"/>
        <end position="190"/>
    </location>
</feature>
<evidence type="ECO:0000313" key="3">
    <source>
        <dbReference type="EMBL" id="KAF2218603.1"/>
    </source>
</evidence>
<evidence type="ECO:0000256" key="1">
    <source>
        <dbReference type="SAM" id="MobiDB-lite"/>
    </source>
</evidence>
<dbReference type="AlphaFoldDB" id="A0A6A6FYY7"/>
<feature type="transmembrane region" description="Helical" evidence="2">
    <location>
        <begin position="60"/>
        <end position="82"/>
    </location>
</feature>
<feature type="region of interest" description="Disordered" evidence="1">
    <location>
        <begin position="1"/>
        <end position="24"/>
    </location>
</feature>
<keyword evidence="2" id="KW-1133">Transmembrane helix</keyword>
<dbReference type="Proteomes" id="UP000799538">
    <property type="component" value="Unassembled WGS sequence"/>
</dbReference>
<accession>A0A6A6FYY7</accession>
<feature type="compositionally biased region" description="Basic residues" evidence="1">
    <location>
        <begin position="178"/>
        <end position="190"/>
    </location>
</feature>
<organism evidence="3 4">
    <name type="scientific">Elsinoe ampelina</name>
    <dbReference type="NCBI Taxonomy" id="302913"/>
    <lineage>
        <taxon>Eukaryota</taxon>
        <taxon>Fungi</taxon>
        <taxon>Dikarya</taxon>
        <taxon>Ascomycota</taxon>
        <taxon>Pezizomycotina</taxon>
        <taxon>Dothideomycetes</taxon>
        <taxon>Dothideomycetidae</taxon>
        <taxon>Myriangiales</taxon>
        <taxon>Elsinoaceae</taxon>
        <taxon>Elsinoe</taxon>
    </lineage>
</organism>
<feature type="compositionally biased region" description="Basic residues" evidence="1">
    <location>
        <begin position="100"/>
        <end position="111"/>
    </location>
</feature>
<sequence length="190" mass="20953">MPPIAHLQSLHPRVAGPQPLPEPIRPTARQLEVHDLLKRQGTIAIPTLYQNQNDSPAPGAVVGIVLGSVAGFLLLVLLFSAVTSRRSSPLISEEEVVVRRSSRSPRSRRSTRRSEMTSRSPRRGGERIIRQERIVRDTSRAPPARNSYVVEERIPANDAGGNFVEVVEEGESSIVTAPRRKSRRGGSRYG</sequence>
<proteinExistence type="predicted"/>
<evidence type="ECO:0000256" key="2">
    <source>
        <dbReference type="SAM" id="Phobius"/>
    </source>
</evidence>
<gene>
    <name evidence="3" type="ORF">BDZ85DRAFT_270063</name>
</gene>
<dbReference type="OrthoDB" id="5423884at2759"/>
<keyword evidence="4" id="KW-1185">Reference proteome</keyword>
<feature type="region of interest" description="Disordered" evidence="1">
    <location>
        <begin position="98"/>
        <end position="126"/>
    </location>
</feature>
<dbReference type="EMBL" id="ML992535">
    <property type="protein sequence ID" value="KAF2218603.1"/>
    <property type="molecule type" value="Genomic_DNA"/>
</dbReference>
<keyword evidence="2" id="KW-0472">Membrane</keyword>
<keyword evidence="2" id="KW-0812">Transmembrane</keyword>